<dbReference type="Proteomes" id="UP000008983">
    <property type="component" value="Unassembled WGS sequence"/>
</dbReference>
<dbReference type="GO" id="GO:0005524">
    <property type="term" value="F:ATP binding"/>
    <property type="evidence" value="ECO:0007669"/>
    <property type="project" value="UniProtKB-UniRule"/>
</dbReference>
<accession>G0QR58</accession>
<dbReference type="AlphaFoldDB" id="G0QR58"/>
<dbReference type="GO" id="GO:0005952">
    <property type="term" value="C:cAMP-dependent protein kinase complex"/>
    <property type="evidence" value="ECO:0007669"/>
    <property type="project" value="TreeGrafter"/>
</dbReference>
<evidence type="ECO:0000256" key="5">
    <source>
        <dbReference type="ARBA" id="ARBA00022840"/>
    </source>
</evidence>
<reference evidence="9 10" key="1">
    <citation type="submission" date="2011-07" db="EMBL/GenBank/DDBJ databases">
        <authorList>
            <person name="Coyne R."/>
            <person name="Brami D."/>
            <person name="Johnson J."/>
            <person name="Hostetler J."/>
            <person name="Hannick L."/>
            <person name="Clark T."/>
            <person name="Cassidy-Hanley D."/>
            <person name="Inman J."/>
        </authorList>
    </citation>
    <scope>NUCLEOTIDE SEQUENCE [LARGE SCALE GENOMIC DNA]</scope>
    <source>
        <strain evidence="9 10">G5</strain>
    </source>
</reference>
<dbReference type="Gene3D" id="3.30.200.20">
    <property type="entry name" value="Phosphorylase Kinase, domain 1"/>
    <property type="match status" value="1"/>
</dbReference>
<evidence type="ECO:0000313" key="9">
    <source>
        <dbReference type="EMBL" id="EGR32298.1"/>
    </source>
</evidence>
<sequence>MISIKKLGFGQFGSVYLVKSRQDSNKYALKIIQKQQIIEQQLEKHLLQEKKYQKLPNFHSQCNLQEPLKIIIIYIFSSNIFKDQNYLMQQENQVYQLYRILNFTLALYYYVLNIYIQILLYIEIQNPKIL</sequence>
<keyword evidence="7" id="KW-1133">Transmembrane helix</keyword>
<keyword evidence="5 6" id="KW-0067">ATP-binding</keyword>
<dbReference type="GeneID" id="14908457"/>
<dbReference type="PANTHER" id="PTHR24353:SF37">
    <property type="entry name" value="CAMP-DEPENDENT PROTEIN KINASE CATALYTIC SUBUNIT PRKX"/>
    <property type="match status" value="1"/>
</dbReference>
<keyword evidence="1" id="KW-0723">Serine/threonine-protein kinase</keyword>
<gene>
    <name evidence="9" type="ORF">IMG5_089030</name>
</gene>
<evidence type="ECO:0000259" key="8">
    <source>
        <dbReference type="PROSITE" id="PS50011"/>
    </source>
</evidence>
<protein>
    <recommendedName>
        <fullName evidence="8">Protein kinase domain-containing protein</fullName>
    </recommendedName>
</protein>
<dbReference type="RefSeq" id="XP_004035784.1">
    <property type="nucleotide sequence ID" value="XM_004035736.1"/>
</dbReference>
<proteinExistence type="predicted"/>
<keyword evidence="2" id="KW-0808">Transferase</keyword>
<feature type="binding site" evidence="6">
    <location>
        <position position="30"/>
    </location>
    <ligand>
        <name>ATP</name>
        <dbReference type="ChEBI" id="CHEBI:30616"/>
    </ligand>
</feature>
<dbReference type="Pfam" id="PF00069">
    <property type="entry name" value="Pkinase"/>
    <property type="match status" value="1"/>
</dbReference>
<dbReference type="SUPFAM" id="SSF56112">
    <property type="entry name" value="Protein kinase-like (PK-like)"/>
    <property type="match status" value="1"/>
</dbReference>
<dbReference type="InterPro" id="IPR011009">
    <property type="entry name" value="Kinase-like_dom_sf"/>
</dbReference>
<dbReference type="PROSITE" id="PS00107">
    <property type="entry name" value="PROTEIN_KINASE_ATP"/>
    <property type="match status" value="1"/>
</dbReference>
<name>G0QR58_ICHMU</name>
<evidence type="ECO:0000256" key="6">
    <source>
        <dbReference type="PROSITE-ProRule" id="PRU10141"/>
    </source>
</evidence>
<evidence type="ECO:0000256" key="1">
    <source>
        <dbReference type="ARBA" id="ARBA00022527"/>
    </source>
</evidence>
<dbReference type="STRING" id="857967.G0QR58"/>
<keyword evidence="7" id="KW-0472">Membrane</keyword>
<dbReference type="EMBL" id="GL983726">
    <property type="protein sequence ID" value="EGR32298.1"/>
    <property type="molecule type" value="Genomic_DNA"/>
</dbReference>
<evidence type="ECO:0000256" key="3">
    <source>
        <dbReference type="ARBA" id="ARBA00022741"/>
    </source>
</evidence>
<dbReference type="InterPro" id="IPR000719">
    <property type="entry name" value="Prot_kinase_dom"/>
</dbReference>
<feature type="domain" description="Protein kinase" evidence="8">
    <location>
        <begin position="1"/>
        <end position="130"/>
    </location>
</feature>
<dbReference type="PANTHER" id="PTHR24353">
    <property type="entry name" value="CYCLIC NUCLEOTIDE-DEPENDENT PROTEIN KINASE"/>
    <property type="match status" value="1"/>
</dbReference>
<evidence type="ECO:0000256" key="7">
    <source>
        <dbReference type="SAM" id="Phobius"/>
    </source>
</evidence>
<evidence type="ECO:0000313" key="10">
    <source>
        <dbReference type="Proteomes" id="UP000008983"/>
    </source>
</evidence>
<evidence type="ECO:0000256" key="2">
    <source>
        <dbReference type="ARBA" id="ARBA00022679"/>
    </source>
</evidence>
<feature type="transmembrane region" description="Helical" evidence="7">
    <location>
        <begin position="100"/>
        <end position="122"/>
    </location>
</feature>
<evidence type="ECO:0000256" key="4">
    <source>
        <dbReference type="ARBA" id="ARBA00022777"/>
    </source>
</evidence>
<dbReference type="InterPro" id="IPR017441">
    <property type="entry name" value="Protein_kinase_ATP_BS"/>
</dbReference>
<keyword evidence="3 6" id="KW-0547">Nucleotide-binding</keyword>
<keyword evidence="4" id="KW-0418">Kinase</keyword>
<dbReference type="GO" id="GO:0004691">
    <property type="term" value="F:cAMP-dependent protein kinase activity"/>
    <property type="evidence" value="ECO:0007669"/>
    <property type="project" value="TreeGrafter"/>
</dbReference>
<dbReference type="InParanoid" id="G0QR58"/>
<dbReference type="PROSITE" id="PS50011">
    <property type="entry name" value="PROTEIN_KINASE_DOM"/>
    <property type="match status" value="1"/>
</dbReference>
<organism evidence="9 10">
    <name type="scientific">Ichthyophthirius multifiliis</name>
    <name type="common">White spot disease agent</name>
    <name type="synonym">Ich</name>
    <dbReference type="NCBI Taxonomy" id="5932"/>
    <lineage>
        <taxon>Eukaryota</taxon>
        <taxon>Sar</taxon>
        <taxon>Alveolata</taxon>
        <taxon>Ciliophora</taxon>
        <taxon>Intramacronucleata</taxon>
        <taxon>Oligohymenophorea</taxon>
        <taxon>Hymenostomatida</taxon>
        <taxon>Ophryoglenina</taxon>
        <taxon>Ichthyophthirius</taxon>
    </lineage>
</organism>
<keyword evidence="7" id="KW-0812">Transmembrane</keyword>
<keyword evidence="10" id="KW-1185">Reference proteome</keyword>